<evidence type="ECO:0000313" key="7">
    <source>
        <dbReference type="EMBL" id="BCJ97391.1"/>
    </source>
</evidence>
<proteinExistence type="inferred from homology"/>
<sequence>MSIHQMVVRPMKPEDMEQVYTIEYNSFSRPWSQESFLNSLKNPQNLYLVAEAEGIILGYCGLWGIVGEGEITNVAVDKKYRNQGVGERILTELIESGRKMGIAAFTLEVRQSNLSAIHLYHKLGFVDTAVRKNYYEAPVEDALIMWL</sequence>
<keyword evidence="4" id="KW-0012">Acyltransferase</keyword>
<keyword evidence="8" id="KW-1185">Reference proteome</keyword>
<evidence type="ECO:0000256" key="2">
    <source>
        <dbReference type="ARBA" id="ARBA00022490"/>
    </source>
</evidence>
<evidence type="ECO:0000256" key="3">
    <source>
        <dbReference type="ARBA" id="ARBA00022679"/>
    </source>
</evidence>
<accession>A0A7I8DJF1</accession>
<dbReference type="InterPro" id="IPR050680">
    <property type="entry name" value="YpeA/RimI_acetyltransf"/>
</dbReference>
<evidence type="ECO:0000313" key="8">
    <source>
        <dbReference type="Proteomes" id="UP000515703"/>
    </source>
</evidence>
<dbReference type="Pfam" id="PF00583">
    <property type="entry name" value="Acetyltransf_1"/>
    <property type="match status" value="1"/>
</dbReference>
<dbReference type="KEGG" id="acht:bsdcttw_04320"/>
<dbReference type="AlphaFoldDB" id="A0A7I8DJF1"/>
<keyword evidence="2 5" id="KW-0963">Cytoplasm</keyword>
<dbReference type="GO" id="GO:0005737">
    <property type="term" value="C:cytoplasm"/>
    <property type="evidence" value="ECO:0007669"/>
    <property type="project" value="UniProtKB-SubCell"/>
</dbReference>
<dbReference type="PANTHER" id="PTHR43420:SF44">
    <property type="entry name" value="ACETYLTRANSFERASE YPEA"/>
    <property type="match status" value="1"/>
</dbReference>
<dbReference type="InterPro" id="IPR016181">
    <property type="entry name" value="Acyl_CoA_acyltransferase"/>
</dbReference>
<dbReference type="PROSITE" id="PS51186">
    <property type="entry name" value="GNAT"/>
    <property type="match status" value="1"/>
</dbReference>
<comment type="similarity">
    <text evidence="1 5">Belongs to the acetyltransferase family. RimI subfamily.</text>
</comment>
<dbReference type="SUPFAM" id="SSF55729">
    <property type="entry name" value="Acyl-CoA N-acyltransferases (Nat)"/>
    <property type="match status" value="1"/>
</dbReference>
<comment type="function">
    <text evidence="5">Acetylates the N-terminal alanine of ribosomal protein bS18.</text>
</comment>
<dbReference type="InterPro" id="IPR000182">
    <property type="entry name" value="GNAT_dom"/>
</dbReference>
<evidence type="ECO:0000256" key="5">
    <source>
        <dbReference type="RuleBase" id="RU363094"/>
    </source>
</evidence>
<gene>
    <name evidence="7" type="ORF">bsdcttw_04320</name>
</gene>
<dbReference type="PANTHER" id="PTHR43420">
    <property type="entry name" value="ACETYLTRANSFERASE"/>
    <property type="match status" value="1"/>
</dbReference>
<evidence type="ECO:0000256" key="4">
    <source>
        <dbReference type="ARBA" id="ARBA00023315"/>
    </source>
</evidence>
<dbReference type="NCBIfam" id="TIGR01575">
    <property type="entry name" value="rimI"/>
    <property type="match status" value="1"/>
</dbReference>
<reference evidence="7 8" key="1">
    <citation type="submission" date="2020-08" db="EMBL/GenBank/DDBJ databases">
        <title>Draft genome sequencing of an Anaerocolumna strain isolated from anoxic soil subjected to BSD treatment.</title>
        <authorList>
            <person name="Uek A."/>
            <person name="Tonouchi A."/>
        </authorList>
    </citation>
    <scope>NUCLEOTIDE SEQUENCE [LARGE SCALE GENOMIC DNA]</scope>
    <source>
        <strain evidence="7 8">CTTW</strain>
    </source>
</reference>
<dbReference type="RefSeq" id="WP_225903769.1">
    <property type="nucleotide sequence ID" value="NZ_AP023368.1"/>
</dbReference>
<evidence type="ECO:0000256" key="1">
    <source>
        <dbReference type="ARBA" id="ARBA00005395"/>
    </source>
</evidence>
<dbReference type="EMBL" id="AP023368">
    <property type="protein sequence ID" value="BCJ97391.1"/>
    <property type="molecule type" value="Genomic_DNA"/>
</dbReference>
<dbReference type="Gene3D" id="3.40.630.30">
    <property type="match status" value="1"/>
</dbReference>
<dbReference type="GO" id="GO:0008999">
    <property type="term" value="F:protein-N-terminal-alanine acetyltransferase activity"/>
    <property type="evidence" value="ECO:0007669"/>
    <property type="project" value="UniProtKB-EC"/>
</dbReference>
<name>A0A7I8DJF1_9FIRM</name>
<protein>
    <recommendedName>
        <fullName evidence="5">[Ribosomal protein bS18]-alanine N-acetyltransferase</fullName>
        <ecNumber evidence="5">2.3.1.266</ecNumber>
    </recommendedName>
</protein>
<comment type="subcellular location">
    <subcellularLocation>
        <location evidence="5">Cytoplasm</location>
    </subcellularLocation>
</comment>
<feature type="domain" description="N-acetyltransferase" evidence="6">
    <location>
        <begin position="6"/>
        <end position="147"/>
    </location>
</feature>
<organism evidence="7 8">
    <name type="scientific">Anaerocolumna chitinilytica</name>
    <dbReference type="NCBI Taxonomy" id="1727145"/>
    <lineage>
        <taxon>Bacteria</taxon>
        <taxon>Bacillati</taxon>
        <taxon>Bacillota</taxon>
        <taxon>Clostridia</taxon>
        <taxon>Lachnospirales</taxon>
        <taxon>Lachnospiraceae</taxon>
        <taxon>Anaerocolumna</taxon>
    </lineage>
</organism>
<dbReference type="Proteomes" id="UP000515703">
    <property type="component" value="Chromosome"/>
</dbReference>
<evidence type="ECO:0000259" key="6">
    <source>
        <dbReference type="PROSITE" id="PS51186"/>
    </source>
</evidence>
<comment type="catalytic activity">
    <reaction evidence="5">
        <text>N-terminal L-alanyl-[ribosomal protein bS18] + acetyl-CoA = N-terminal N(alpha)-acetyl-L-alanyl-[ribosomal protein bS18] + CoA + H(+)</text>
        <dbReference type="Rhea" id="RHEA:43756"/>
        <dbReference type="Rhea" id="RHEA-COMP:10676"/>
        <dbReference type="Rhea" id="RHEA-COMP:10677"/>
        <dbReference type="ChEBI" id="CHEBI:15378"/>
        <dbReference type="ChEBI" id="CHEBI:57287"/>
        <dbReference type="ChEBI" id="CHEBI:57288"/>
        <dbReference type="ChEBI" id="CHEBI:64718"/>
        <dbReference type="ChEBI" id="CHEBI:83683"/>
        <dbReference type="EC" id="2.3.1.266"/>
    </reaction>
</comment>
<keyword evidence="3 7" id="KW-0808">Transferase</keyword>
<dbReference type="EC" id="2.3.1.266" evidence="5"/>
<dbReference type="CDD" id="cd04301">
    <property type="entry name" value="NAT_SF"/>
    <property type="match status" value="1"/>
</dbReference>
<dbReference type="InterPro" id="IPR006464">
    <property type="entry name" value="AcTrfase_RimI/Ard1"/>
</dbReference>
<reference evidence="7 8" key="2">
    <citation type="submission" date="2020-08" db="EMBL/GenBank/DDBJ databases">
        <authorList>
            <person name="Ueki A."/>
            <person name="Tonouchi A."/>
        </authorList>
    </citation>
    <scope>NUCLEOTIDE SEQUENCE [LARGE SCALE GENOMIC DNA]</scope>
    <source>
        <strain evidence="7 8">CTTW</strain>
    </source>
</reference>